<dbReference type="GO" id="GO:0030198">
    <property type="term" value="P:extracellular matrix organization"/>
    <property type="evidence" value="ECO:0007669"/>
    <property type="project" value="TreeGrafter"/>
</dbReference>
<dbReference type="GO" id="GO:0030020">
    <property type="term" value="F:extracellular matrix structural constituent conferring tensile strength"/>
    <property type="evidence" value="ECO:0007669"/>
    <property type="project" value="TreeGrafter"/>
</dbReference>
<dbReference type="OrthoDB" id="8457242at2"/>
<gene>
    <name evidence="3" type="ORF">EDD80_101450</name>
</gene>
<protein>
    <submittedName>
        <fullName evidence="3">Collagen triple helix repeat protein</fullName>
    </submittedName>
</protein>
<evidence type="ECO:0000256" key="2">
    <source>
        <dbReference type="SAM" id="SignalP"/>
    </source>
</evidence>
<keyword evidence="2" id="KW-0732">Signal</keyword>
<evidence type="ECO:0000313" key="4">
    <source>
        <dbReference type="Proteomes" id="UP000295807"/>
    </source>
</evidence>
<keyword evidence="4" id="KW-1185">Reference proteome</keyword>
<evidence type="ECO:0000313" key="3">
    <source>
        <dbReference type="EMBL" id="TCS90250.1"/>
    </source>
</evidence>
<accession>A0A4R3L018</accession>
<proteinExistence type="predicted"/>
<name>A0A4R3L018_9SPHI</name>
<comment type="caution">
    <text evidence="3">The sequence shown here is derived from an EMBL/GenBank/DDBJ whole genome shotgun (WGS) entry which is preliminary data.</text>
</comment>
<feature type="chain" id="PRO_5020820831" evidence="2">
    <location>
        <begin position="24"/>
        <end position="243"/>
    </location>
</feature>
<dbReference type="RefSeq" id="WP_132127694.1">
    <property type="nucleotide sequence ID" value="NZ_CP042432.1"/>
</dbReference>
<dbReference type="PROSITE" id="PS51257">
    <property type="entry name" value="PROKAR_LIPOPROTEIN"/>
    <property type="match status" value="1"/>
</dbReference>
<feature type="signal peptide" evidence="2">
    <location>
        <begin position="1"/>
        <end position="23"/>
    </location>
</feature>
<dbReference type="GO" id="GO:0005615">
    <property type="term" value="C:extracellular space"/>
    <property type="evidence" value="ECO:0007669"/>
    <property type="project" value="TreeGrafter"/>
</dbReference>
<dbReference type="InterPro" id="IPR050149">
    <property type="entry name" value="Collagen_superfamily"/>
</dbReference>
<reference evidence="3 4" key="1">
    <citation type="submission" date="2019-03" db="EMBL/GenBank/DDBJ databases">
        <title>Genomic Encyclopedia of Type Strains, Phase IV (KMG-IV): sequencing the most valuable type-strain genomes for metagenomic binning, comparative biology and taxonomic classification.</title>
        <authorList>
            <person name="Goeker M."/>
        </authorList>
    </citation>
    <scope>NUCLEOTIDE SEQUENCE [LARGE SCALE GENOMIC DNA]</scope>
    <source>
        <strain evidence="3 4">DSM 21100</strain>
    </source>
</reference>
<dbReference type="PANTHER" id="PTHR24023">
    <property type="entry name" value="COLLAGEN ALPHA"/>
    <property type="match status" value="1"/>
</dbReference>
<sequence>MKQIRLTGILLAVLLAVAFTACEKEGPAGPSGPQGEQGAAGPKGDKGDPGATGPRGETGATGPRGATGATGATGPRGATGPKGDKGDPGTANVVSSGWIEYEINSTPNTPTHKTMKYTFPANVLDLVNAEHIAGFLSSGGLLVLYGKNFGNGQHNMLPYTYSNVDYTWSGGSFGVSTINSILIRIVSTDGTALTEYDYAGFRGNEFRYVLIPAGVEVSGRLATDIDWSRISYAEAAQLLDLKN</sequence>
<dbReference type="InterPro" id="IPR008160">
    <property type="entry name" value="Collagen"/>
</dbReference>
<dbReference type="GO" id="GO:0031012">
    <property type="term" value="C:extracellular matrix"/>
    <property type="evidence" value="ECO:0007669"/>
    <property type="project" value="TreeGrafter"/>
</dbReference>
<dbReference type="PANTHER" id="PTHR24023:SF1112">
    <property type="entry name" value="COL_CUTICLE_N DOMAIN-CONTAINING PROTEIN-RELATED"/>
    <property type="match status" value="1"/>
</dbReference>
<keyword evidence="3" id="KW-0176">Collagen</keyword>
<dbReference type="EMBL" id="SMAD01000001">
    <property type="protein sequence ID" value="TCS90250.1"/>
    <property type="molecule type" value="Genomic_DNA"/>
</dbReference>
<feature type="compositionally biased region" description="Low complexity" evidence="1">
    <location>
        <begin position="49"/>
        <end position="81"/>
    </location>
</feature>
<dbReference type="Pfam" id="PF01391">
    <property type="entry name" value="Collagen"/>
    <property type="match status" value="1"/>
</dbReference>
<evidence type="ECO:0000256" key="1">
    <source>
        <dbReference type="SAM" id="MobiDB-lite"/>
    </source>
</evidence>
<feature type="region of interest" description="Disordered" evidence="1">
    <location>
        <begin position="25"/>
        <end position="91"/>
    </location>
</feature>
<dbReference type="AlphaFoldDB" id="A0A4R3L018"/>
<organism evidence="3 4">
    <name type="scientific">Anseongella ginsenosidimutans</name>
    <dbReference type="NCBI Taxonomy" id="496056"/>
    <lineage>
        <taxon>Bacteria</taxon>
        <taxon>Pseudomonadati</taxon>
        <taxon>Bacteroidota</taxon>
        <taxon>Sphingobacteriia</taxon>
        <taxon>Sphingobacteriales</taxon>
        <taxon>Sphingobacteriaceae</taxon>
        <taxon>Anseongella</taxon>
    </lineage>
</organism>
<dbReference type="Proteomes" id="UP000295807">
    <property type="component" value="Unassembled WGS sequence"/>
</dbReference>